<organism evidence="1 2">
    <name type="scientific">Dermacentor silvarum</name>
    <name type="common">Tick</name>
    <dbReference type="NCBI Taxonomy" id="543639"/>
    <lineage>
        <taxon>Eukaryota</taxon>
        <taxon>Metazoa</taxon>
        <taxon>Ecdysozoa</taxon>
        <taxon>Arthropoda</taxon>
        <taxon>Chelicerata</taxon>
        <taxon>Arachnida</taxon>
        <taxon>Acari</taxon>
        <taxon>Parasitiformes</taxon>
        <taxon>Ixodida</taxon>
        <taxon>Ixodoidea</taxon>
        <taxon>Ixodidae</taxon>
        <taxon>Rhipicephalinae</taxon>
        <taxon>Dermacentor</taxon>
    </lineage>
</organism>
<dbReference type="Proteomes" id="UP000821865">
    <property type="component" value="Chromosome 7"/>
</dbReference>
<evidence type="ECO:0000313" key="2">
    <source>
        <dbReference type="Proteomes" id="UP000821865"/>
    </source>
</evidence>
<name>A0ACB8CE01_DERSI</name>
<proteinExistence type="predicted"/>
<accession>A0ACB8CE01</accession>
<comment type="caution">
    <text evidence="1">The sequence shown here is derived from an EMBL/GenBank/DDBJ whole genome shotgun (WGS) entry which is preliminary data.</text>
</comment>
<gene>
    <name evidence="1" type="ORF">HPB49_007878</name>
</gene>
<protein>
    <submittedName>
        <fullName evidence="1">Uncharacterized protein</fullName>
    </submittedName>
</protein>
<dbReference type="EMBL" id="CM023476">
    <property type="protein sequence ID" value="KAH7940912.1"/>
    <property type="molecule type" value="Genomic_DNA"/>
</dbReference>
<sequence>MAPLERGEIMVRSPNMMVGYYNHCEATAAALDVDGWLCTGDMGYYDVSGRLFVTERLKSVIKCLDTKVEPFEVEQCVLELHYVAEVAVLGVAHPVLGEAPAAIVVLRRDWKAEEQVTVITDPVDLHLADIANKVPERRVTEAAFIVPSKTSPYNTAALTALENIVRNQQKALQNLRDQIQSQGAVIDKLTQLCQEREEIIHKQNDNIEKLTQLCQEQQLAKQQAKNLTKQEVEAVVEEKIVHVIETKLEALIESKLTVIVESKLEAILQAKLQPIHTQIGNKFTTLSHTMDTHTAQINEMKSQLTNFIAHVKNNYMSHAELEERHGRKKRRPHSKTPSRSNSLERVHVNAPVTPVDGKL</sequence>
<evidence type="ECO:0000313" key="1">
    <source>
        <dbReference type="EMBL" id="KAH7940912.1"/>
    </source>
</evidence>
<keyword evidence="2" id="KW-1185">Reference proteome</keyword>
<reference evidence="1" key="1">
    <citation type="submission" date="2020-05" db="EMBL/GenBank/DDBJ databases">
        <title>Large-scale comparative analyses of tick genomes elucidate their genetic diversity and vector capacities.</title>
        <authorList>
            <person name="Jia N."/>
            <person name="Wang J."/>
            <person name="Shi W."/>
            <person name="Du L."/>
            <person name="Sun Y."/>
            <person name="Zhan W."/>
            <person name="Jiang J."/>
            <person name="Wang Q."/>
            <person name="Zhang B."/>
            <person name="Ji P."/>
            <person name="Sakyi L.B."/>
            <person name="Cui X."/>
            <person name="Yuan T."/>
            <person name="Jiang B."/>
            <person name="Yang W."/>
            <person name="Lam T.T.-Y."/>
            <person name="Chang Q."/>
            <person name="Ding S."/>
            <person name="Wang X."/>
            <person name="Zhu J."/>
            <person name="Ruan X."/>
            <person name="Zhao L."/>
            <person name="Wei J."/>
            <person name="Que T."/>
            <person name="Du C."/>
            <person name="Cheng J."/>
            <person name="Dai P."/>
            <person name="Han X."/>
            <person name="Huang E."/>
            <person name="Gao Y."/>
            <person name="Liu J."/>
            <person name="Shao H."/>
            <person name="Ye R."/>
            <person name="Li L."/>
            <person name="Wei W."/>
            <person name="Wang X."/>
            <person name="Wang C."/>
            <person name="Yang T."/>
            <person name="Huo Q."/>
            <person name="Li W."/>
            <person name="Guo W."/>
            <person name="Chen H."/>
            <person name="Zhou L."/>
            <person name="Ni X."/>
            <person name="Tian J."/>
            <person name="Zhou Y."/>
            <person name="Sheng Y."/>
            <person name="Liu T."/>
            <person name="Pan Y."/>
            <person name="Xia L."/>
            <person name="Li J."/>
            <person name="Zhao F."/>
            <person name="Cao W."/>
        </authorList>
    </citation>
    <scope>NUCLEOTIDE SEQUENCE</scope>
    <source>
        <strain evidence="1">Dsil-2018</strain>
    </source>
</reference>